<evidence type="ECO:0000259" key="8">
    <source>
        <dbReference type="SMART" id="SM01246"/>
    </source>
</evidence>
<dbReference type="GO" id="GO:0006281">
    <property type="term" value="P:DNA repair"/>
    <property type="evidence" value="ECO:0007669"/>
    <property type="project" value="UniProtKB-KW"/>
</dbReference>
<dbReference type="Pfam" id="PF02099">
    <property type="entry name" value="Josephin"/>
    <property type="match status" value="1"/>
</dbReference>
<evidence type="ECO:0000256" key="4">
    <source>
        <dbReference type="ARBA" id="ARBA00022801"/>
    </source>
</evidence>
<feature type="region of interest" description="Disordered" evidence="6">
    <location>
        <begin position="827"/>
        <end position="851"/>
    </location>
</feature>
<dbReference type="OrthoDB" id="412232at2759"/>
<comment type="catalytic activity">
    <reaction evidence="1">
        <text>Thiol-dependent hydrolysis of ester, thioester, amide, peptide and isopeptide bonds formed by the C-terminal Gly of ubiquitin (a 76-residue protein attached to proteins as an intracellular targeting signal).</text>
        <dbReference type="EC" id="3.4.19.12"/>
    </reaction>
</comment>
<evidence type="ECO:0000256" key="1">
    <source>
        <dbReference type="ARBA" id="ARBA00000707"/>
    </source>
</evidence>
<feature type="compositionally biased region" description="Low complexity" evidence="6">
    <location>
        <begin position="45"/>
        <end position="57"/>
    </location>
</feature>
<dbReference type="InterPro" id="IPR006155">
    <property type="entry name" value="Josephin"/>
</dbReference>
<sequence>MAPCHRCGFGTRSGRGQGWCSNPQCRQAEKEECLAQKSAEKIVWQQQRAAQGAGSRGPLREENSRKAERRQLHEERARAKAEEEAGGRGPLREEDSKEAERRQLREARARAKAEEEAGGRGPLREEDSKEAERRQLHEARARAKAEEEAGGRGPLREEDGKREERRQLREARARAKAEEEAGGRGPLREEDSKEAERRQLREARERAKAEEEAGGRGPLREEDGKREERRQLREARARAKSEEEAGGRGPLREEDSKEAERRQLREARERAKAEEGVGGRGPRPIASEIQQQGYPFPDEDTLTQEQAQAHYLAFARSWSRFGLSRVCQKCQTLTPGRHCRTAKGSGQLLCRNCRENRTKVVLPIPAPIPEALQSLQPIEQHLLAMARISQVLLDKLPSGGPSAQWGRMYAVLMQDPFICDVLEGATLEEDGTVLVEGVDGMTASPARLEHLHAALQALKELHCLYQRSPAVDRALARMAAILANKTSAAAAVPTDPLAGTEANQEIEMTYLVPKQFQAPKADVQDLRKVRGSADLSDGMDAKFFPHLFPTGTGGWKNDNGSFSQYARKRLLSLDSRFEASTAYIMWLLEMQTKKRLSGNINVRIGNQRVPYGSSDYENGSRQVYAALRDMPGTQPYLYAKKGVALNMYEQLGAPNFFMTLSCHARQPALLLAAISARLLRLHPDRPQAELEQHAAEILFRYQNDKNFTWDGLSPNQLCNQQPAVVARQFMHQVSQLMWWLSSTRGPKVHLHEDADPQDGVEENDCEDVEDDAQAPATDFAGLHRRMRKERPPFKVLDYIIRIEWQKRGYPHAHILLWIEEWAKATQQPDKMAPDGEDSEQAAETPVPDWSDEEAMENFIPKCAEDLSDKYICTKSPNTWRQSHRVPPRDREVNAKLSAEVVHNHTPYCGMYSEGACRFGFPHDAEPRTRRRTSQEQYANSRWKSSLATRRVKGDSMMGQYNIRILRRWRASMDLQVICELTSASRYILGYTFKSEEDREAQRRMENILAILTSQSAGAGLDNQKIYKAAHAALQGRTTSTFEACHLLLGFPIIEFSRDNVWVQVGPPDTWTVWVPKHEEQVALQQPTDYRNKKMRQGGNLPVAHHWYREMQTTFGEHETTLPVEGREPVSCRFSEVTFLDFCAAFKYIGVQEPQPRRRPAIVGYQNFNPDEEAEAFYYSKLLLHLVWKEPGDWLLEQDAGSHAAAFQRIARDVRGHPDFLRSRCFPQLDGTVDAARKLQAVQATMYMKAKMHPANLRDGWANSKVAEENYKDSLQILEALKERYGGDIDFLAPDSVPTGAALNAFAPVEEGEESFEMLTVENPCPETTRQCQAMEHIVQSVLRQPNTKDTQNTQRLHMLLHGPGGSGKSVVVRAAAHVLRQSKKGCIIAAPTGVAAFNINGVTLHQCCLLPVVNQSHGKACDMPLPDRQKLATLRDIWSKVSVLFVDEMSFIPSWMLERLDQHLRLARDLQTLPFGGLHVIFAGDLYQLPPPSGLPAFASRLWLLFQLCELEGNQRAARDPAWAALLARVRVGQQTDADIEVLRNMVIKKGSKKRPAPKAVNLYATRQAVAESNRRYKEEHVLNTGEQLHDCPAVDTNVKTGVPLSPDAVWAEPENTGGLVGLLQVAIGLRVMLRYNIDVRDGLVNGACGTVEHIDTEKAGGEVERIWVSFEKNAGATWRAEHETSCVAISRRSATYLDRDGSKASRHQFPLVLAKAISIHKSQAATCKDGAHTRLDHTIFAEGQAYVALSRCPEQALCSLELFNPKALRFNANAEWALTKLKAQQADRDGPDLWKALFKPEQNKEFYERRLAEMGTPDWNRLKPDHGERIERPWCCALCGTEAPNTKAAIKAHKRKCPAKPPAKTNAKSKAKAKAKCKAKFVFMGLGKRAAESSCAAGSLAKMQRTGSRPDQDTPAGLYFEAQEQALCGMHALNMALGAAFFTEADMDNAVQVVLEEGGVERGEAAEDHAAPGGFYSSEVLAQVLQTKAMAAFGRVRWQMDLQPVVSKHDLEAAAGAVQNRDNAHWVAYRYFHEKIFRLDSLARTRRAEQIPEAVFLAELARHPATYCIREV</sequence>
<dbReference type="GO" id="GO:0006508">
    <property type="term" value="P:proteolysis"/>
    <property type="evidence" value="ECO:0007669"/>
    <property type="project" value="UniProtKB-KW"/>
</dbReference>
<dbReference type="GO" id="GO:0006310">
    <property type="term" value="P:DNA recombination"/>
    <property type="evidence" value="ECO:0007669"/>
    <property type="project" value="UniProtKB-KW"/>
</dbReference>
<feature type="region of interest" description="Disordered" evidence="6">
    <location>
        <begin position="1"/>
        <end position="22"/>
    </location>
</feature>
<keyword evidence="5" id="KW-0347">Helicase</keyword>
<keyword evidence="5" id="KW-0233">DNA recombination</keyword>
<keyword evidence="5" id="KW-0234">DNA repair</keyword>
<dbReference type="EMBL" id="CAJNDS010001375">
    <property type="protein sequence ID" value="CAE7257028.1"/>
    <property type="molecule type" value="Genomic_DNA"/>
</dbReference>
<keyword evidence="4 5" id="KW-0378">Hydrolase</keyword>
<feature type="domain" description="Josephin" evidence="8">
    <location>
        <begin position="1923"/>
        <end position="2073"/>
    </location>
</feature>
<comment type="cofactor">
    <cofactor evidence="5">
        <name>Mg(2+)</name>
        <dbReference type="ChEBI" id="CHEBI:18420"/>
    </cofactor>
</comment>
<dbReference type="Gene3D" id="3.90.70.40">
    <property type="match status" value="1"/>
</dbReference>
<name>A0A812M268_9DINO</name>
<accession>A0A812M268</accession>
<evidence type="ECO:0000256" key="3">
    <source>
        <dbReference type="ARBA" id="ARBA00022786"/>
    </source>
</evidence>
<evidence type="ECO:0000259" key="7">
    <source>
        <dbReference type="SMART" id="SM00382"/>
    </source>
</evidence>
<dbReference type="PANTHER" id="PTHR47642">
    <property type="entry name" value="ATP-DEPENDENT DNA HELICASE"/>
    <property type="match status" value="1"/>
</dbReference>
<feature type="region of interest" description="Disordered" evidence="6">
    <location>
        <begin position="44"/>
        <end position="285"/>
    </location>
</feature>
<evidence type="ECO:0000313" key="10">
    <source>
        <dbReference type="Proteomes" id="UP000604046"/>
    </source>
</evidence>
<dbReference type="GO" id="GO:0043139">
    <property type="term" value="F:5'-3' DNA helicase activity"/>
    <property type="evidence" value="ECO:0007669"/>
    <property type="project" value="UniProtKB-EC"/>
</dbReference>
<comment type="catalytic activity">
    <reaction evidence="5">
        <text>ATP + H2O = ADP + phosphate + H(+)</text>
        <dbReference type="Rhea" id="RHEA:13065"/>
        <dbReference type="ChEBI" id="CHEBI:15377"/>
        <dbReference type="ChEBI" id="CHEBI:15378"/>
        <dbReference type="ChEBI" id="CHEBI:30616"/>
        <dbReference type="ChEBI" id="CHEBI:43474"/>
        <dbReference type="ChEBI" id="CHEBI:456216"/>
        <dbReference type="EC" id="5.6.2.3"/>
    </reaction>
</comment>
<dbReference type="InterPro" id="IPR051055">
    <property type="entry name" value="PIF1_helicase"/>
</dbReference>
<reference evidence="9" key="1">
    <citation type="submission" date="2021-02" db="EMBL/GenBank/DDBJ databases">
        <authorList>
            <person name="Dougan E. K."/>
            <person name="Rhodes N."/>
            <person name="Thang M."/>
            <person name="Chan C."/>
        </authorList>
    </citation>
    <scope>NUCLEOTIDE SEQUENCE</scope>
</reference>
<dbReference type="InterPro" id="IPR010285">
    <property type="entry name" value="DNA_helicase_pif1-like_DEAD"/>
</dbReference>
<keyword evidence="5" id="KW-0067">ATP-binding</keyword>
<feature type="compositionally biased region" description="Acidic residues" evidence="6">
    <location>
        <begin position="755"/>
        <end position="770"/>
    </location>
</feature>
<dbReference type="Pfam" id="PF14214">
    <property type="entry name" value="Helitron_like_N"/>
    <property type="match status" value="1"/>
</dbReference>
<evidence type="ECO:0000256" key="6">
    <source>
        <dbReference type="SAM" id="MobiDB-lite"/>
    </source>
</evidence>
<evidence type="ECO:0000313" key="9">
    <source>
        <dbReference type="EMBL" id="CAE7257028.1"/>
    </source>
</evidence>
<keyword evidence="2" id="KW-0645">Protease</keyword>
<feature type="compositionally biased region" description="Basic and acidic residues" evidence="6">
    <location>
        <begin position="58"/>
        <end position="277"/>
    </location>
</feature>
<dbReference type="GO" id="GO:0004843">
    <property type="term" value="F:cysteine-type deubiquitinase activity"/>
    <property type="evidence" value="ECO:0007669"/>
    <property type="project" value="UniProtKB-EC"/>
</dbReference>
<protein>
    <recommendedName>
        <fullName evidence="5">ATP-dependent DNA helicase</fullName>
        <ecNumber evidence="5">5.6.2.3</ecNumber>
    </recommendedName>
</protein>
<dbReference type="InterPro" id="IPR025476">
    <property type="entry name" value="Helitron_helicase-like"/>
</dbReference>
<dbReference type="SUPFAM" id="SSF52540">
    <property type="entry name" value="P-loop containing nucleoside triphosphate hydrolases"/>
    <property type="match status" value="2"/>
</dbReference>
<feature type="domain" description="AAA+ ATPase" evidence="7">
    <location>
        <begin position="1354"/>
        <end position="1508"/>
    </location>
</feature>
<gene>
    <name evidence="9" type="primary">PIF7</name>
    <name evidence="9" type="ORF">SNAT2548_LOCUS13242</name>
</gene>
<dbReference type="PANTHER" id="PTHR47642:SF5">
    <property type="entry name" value="ATP-DEPENDENT DNA HELICASE"/>
    <property type="match status" value="1"/>
</dbReference>
<keyword evidence="5" id="KW-0227">DNA damage</keyword>
<comment type="caution">
    <text evidence="9">The sequence shown here is derived from an EMBL/GenBank/DDBJ whole genome shotgun (WGS) entry which is preliminary data.</text>
</comment>
<dbReference type="Gene3D" id="3.40.50.300">
    <property type="entry name" value="P-loop containing nucleotide triphosphate hydrolases"/>
    <property type="match status" value="1"/>
</dbReference>
<keyword evidence="5" id="KW-0547">Nucleotide-binding</keyword>
<evidence type="ECO:0000256" key="5">
    <source>
        <dbReference type="RuleBase" id="RU363044"/>
    </source>
</evidence>
<keyword evidence="10" id="KW-1185">Reference proteome</keyword>
<proteinExistence type="inferred from homology"/>
<dbReference type="GO" id="GO:0005524">
    <property type="term" value="F:ATP binding"/>
    <property type="evidence" value="ECO:0007669"/>
    <property type="project" value="UniProtKB-KW"/>
</dbReference>
<dbReference type="Pfam" id="PF05970">
    <property type="entry name" value="PIF1"/>
    <property type="match status" value="1"/>
</dbReference>
<dbReference type="SMART" id="SM00382">
    <property type="entry name" value="AAA"/>
    <property type="match status" value="1"/>
</dbReference>
<dbReference type="InterPro" id="IPR003593">
    <property type="entry name" value="AAA+_ATPase"/>
</dbReference>
<dbReference type="EC" id="5.6.2.3" evidence="5"/>
<dbReference type="Proteomes" id="UP000604046">
    <property type="component" value="Unassembled WGS sequence"/>
</dbReference>
<keyword evidence="3" id="KW-0833">Ubl conjugation pathway</keyword>
<dbReference type="GO" id="GO:0016579">
    <property type="term" value="P:protein deubiquitination"/>
    <property type="evidence" value="ECO:0007669"/>
    <property type="project" value="InterPro"/>
</dbReference>
<dbReference type="SMART" id="SM01246">
    <property type="entry name" value="Josephin"/>
    <property type="match status" value="1"/>
</dbReference>
<dbReference type="InterPro" id="IPR027417">
    <property type="entry name" value="P-loop_NTPase"/>
</dbReference>
<organism evidence="9 10">
    <name type="scientific">Symbiodinium natans</name>
    <dbReference type="NCBI Taxonomy" id="878477"/>
    <lineage>
        <taxon>Eukaryota</taxon>
        <taxon>Sar</taxon>
        <taxon>Alveolata</taxon>
        <taxon>Dinophyceae</taxon>
        <taxon>Suessiales</taxon>
        <taxon>Symbiodiniaceae</taxon>
        <taxon>Symbiodinium</taxon>
    </lineage>
</organism>
<dbReference type="GO" id="GO:0000723">
    <property type="term" value="P:telomere maintenance"/>
    <property type="evidence" value="ECO:0007669"/>
    <property type="project" value="InterPro"/>
</dbReference>
<evidence type="ECO:0000256" key="2">
    <source>
        <dbReference type="ARBA" id="ARBA00022670"/>
    </source>
</evidence>
<comment type="similarity">
    <text evidence="5">Belongs to the helicase family.</text>
</comment>
<feature type="region of interest" description="Disordered" evidence="6">
    <location>
        <begin position="751"/>
        <end position="770"/>
    </location>
</feature>